<dbReference type="Pfam" id="PF03061">
    <property type="entry name" value="4HBT"/>
    <property type="match status" value="1"/>
</dbReference>
<keyword evidence="4" id="KW-1185">Reference proteome</keyword>
<dbReference type="PANTHER" id="PTHR42856">
    <property type="entry name" value="ACYL-COENZYME A THIOESTERASE PAAI"/>
    <property type="match status" value="1"/>
</dbReference>
<reference evidence="3" key="1">
    <citation type="submission" date="2021-11" db="EMBL/GenBank/DDBJ databases">
        <title>Description of a new species Pelosinus isolated from the bottom sediments of Lake Baikal.</title>
        <authorList>
            <person name="Zakharyuk A."/>
        </authorList>
    </citation>
    <scope>NUCLEOTIDE SEQUENCE</scope>
    <source>
        <strain evidence="3">Bkl1</strain>
    </source>
</reference>
<evidence type="ECO:0000259" key="2">
    <source>
        <dbReference type="Pfam" id="PF03061"/>
    </source>
</evidence>
<dbReference type="Proteomes" id="UP001165492">
    <property type="component" value="Unassembled WGS sequence"/>
</dbReference>
<feature type="domain" description="Thioesterase" evidence="2">
    <location>
        <begin position="53"/>
        <end position="126"/>
    </location>
</feature>
<dbReference type="InterPro" id="IPR003736">
    <property type="entry name" value="PAAI_dom"/>
</dbReference>
<dbReference type="InterPro" id="IPR052723">
    <property type="entry name" value="Acyl-CoA_thioesterase_PaaI"/>
</dbReference>
<evidence type="ECO:0000313" key="3">
    <source>
        <dbReference type="EMBL" id="MCC5464899.1"/>
    </source>
</evidence>
<comment type="caution">
    <text evidence="3">The sequence shown here is derived from an EMBL/GenBank/DDBJ whole genome shotgun (WGS) entry which is preliminary data.</text>
</comment>
<evidence type="ECO:0000313" key="4">
    <source>
        <dbReference type="Proteomes" id="UP001165492"/>
    </source>
</evidence>
<dbReference type="CDD" id="cd03443">
    <property type="entry name" value="PaaI_thioesterase"/>
    <property type="match status" value="1"/>
</dbReference>
<dbReference type="Gene3D" id="3.10.129.10">
    <property type="entry name" value="Hotdog Thioesterase"/>
    <property type="match status" value="1"/>
</dbReference>
<accession>A0ABS8HP26</accession>
<name>A0ABS8HP26_9FIRM</name>
<protein>
    <submittedName>
        <fullName evidence="3">PaaI family thioesterase</fullName>
    </submittedName>
</protein>
<dbReference type="InterPro" id="IPR029069">
    <property type="entry name" value="HotDog_dom_sf"/>
</dbReference>
<dbReference type="SUPFAM" id="SSF54637">
    <property type="entry name" value="Thioesterase/thiol ester dehydrase-isomerase"/>
    <property type="match status" value="1"/>
</dbReference>
<dbReference type="InterPro" id="IPR006683">
    <property type="entry name" value="Thioestr_dom"/>
</dbReference>
<sequence length="144" mass="15618">MKNTTECLKENLVTIYDENPYIKLLDISIIHVEEGKVELCMPVLTGKHTNLYNIAHGGALASLADSAMGIACATTGKKVVTLEMNMNFIKGAATQAAIKAIGKVIHNGKNTMVAESEIVDSQNQLLAKTRGTFFVTGMFEENKE</sequence>
<keyword evidence="1" id="KW-0378">Hydrolase</keyword>
<dbReference type="PANTHER" id="PTHR42856:SF1">
    <property type="entry name" value="ACYL-COENZYME A THIOESTERASE PAAI"/>
    <property type="match status" value="1"/>
</dbReference>
<evidence type="ECO:0000256" key="1">
    <source>
        <dbReference type="ARBA" id="ARBA00022801"/>
    </source>
</evidence>
<dbReference type="NCBIfam" id="TIGR00369">
    <property type="entry name" value="unchar_dom_1"/>
    <property type="match status" value="1"/>
</dbReference>
<dbReference type="EMBL" id="JAJHJB010000005">
    <property type="protein sequence ID" value="MCC5464899.1"/>
    <property type="molecule type" value="Genomic_DNA"/>
</dbReference>
<organism evidence="3 4">
    <name type="scientific">Pelosinus baikalensis</name>
    <dbReference type="NCBI Taxonomy" id="2892015"/>
    <lineage>
        <taxon>Bacteria</taxon>
        <taxon>Bacillati</taxon>
        <taxon>Bacillota</taxon>
        <taxon>Negativicutes</taxon>
        <taxon>Selenomonadales</taxon>
        <taxon>Sporomusaceae</taxon>
        <taxon>Pelosinus</taxon>
    </lineage>
</organism>
<proteinExistence type="predicted"/>
<dbReference type="RefSeq" id="WP_229534298.1">
    <property type="nucleotide sequence ID" value="NZ_JAJHJB010000005.1"/>
</dbReference>
<gene>
    <name evidence="3" type="ORF">LMF89_05935</name>
</gene>